<dbReference type="CDD" id="cd00303">
    <property type="entry name" value="retropepsin_like"/>
    <property type="match status" value="1"/>
</dbReference>
<keyword evidence="11" id="KW-0229">DNA integration</keyword>
<dbReference type="Pfam" id="PF17919">
    <property type="entry name" value="RT_RNaseH_2"/>
    <property type="match status" value="1"/>
</dbReference>
<evidence type="ECO:0000256" key="2">
    <source>
        <dbReference type="ARBA" id="ARBA00022679"/>
    </source>
</evidence>
<dbReference type="InterPro" id="IPR016197">
    <property type="entry name" value="Chromo-like_dom_sf"/>
</dbReference>
<reference evidence="22" key="1">
    <citation type="submission" date="2025-08" db="UniProtKB">
        <authorList>
            <consortium name="RefSeq"/>
        </authorList>
    </citation>
    <scope>IDENTIFICATION</scope>
    <source>
        <tissue evidence="22">Leaves</tissue>
    </source>
</reference>
<dbReference type="InterPro" id="IPR036397">
    <property type="entry name" value="RNaseH_sf"/>
</dbReference>
<keyword evidence="9" id="KW-0460">Magnesium</keyword>
<dbReference type="GO" id="GO:0003723">
    <property type="term" value="F:RNA binding"/>
    <property type="evidence" value="ECO:0007669"/>
    <property type="project" value="UniProtKB-KW"/>
</dbReference>
<evidence type="ECO:0000256" key="11">
    <source>
        <dbReference type="ARBA" id="ARBA00022908"/>
    </source>
</evidence>
<dbReference type="RefSeq" id="XP_035543570.1">
    <property type="nucleotide sequence ID" value="XM_035687677.1"/>
</dbReference>
<dbReference type="GO" id="GO:0003887">
    <property type="term" value="F:DNA-directed DNA polymerase activity"/>
    <property type="evidence" value="ECO:0007669"/>
    <property type="project" value="UniProtKB-KW"/>
</dbReference>
<evidence type="ECO:0000256" key="6">
    <source>
        <dbReference type="ARBA" id="ARBA00022750"/>
    </source>
</evidence>
<evidence type="ECO:0000256" key="1">
    <source>
        <dbReference type="ARBA" id="ARBA00022670"/>
    </source>
</evidence>
<dbReference type="SUPFAM" id="SSF50630">
    <property type="entry name" value="Acid proteases"/>
    <property type="match status" value="1"/>
</dbReference>
<feature type="compositionally biased region" description="Basic and acidic residues" evidence="18">
    <location>
        <begin position="153"/>
        <end position="186"/>
    </location>
</feature>
<keyword evidence="6" id="KW-0064">Aspartyl protease</keyword>
<sequence>MATSHQETEMVAGSNRERIERLEDHNTRVLDILSDVNTTMAELRMAMNATNRESEEHRRATEALRRETHENIERIERRIVEGQASRQEVDGQRHDAFVEGVETSISGSVREPRHEPPREGYRRGGRVENDHIAVERWVRNDTHHSRSPSIVRETQDVRYEVPRHEEQNEAEYDLGHGGRNGHDDHGHRRRHNRERERGHRDERHEEDHYDHRVGNRAHDRGPRRPKVDFPKFNGGDPYEWLDKVDHYFRVYEVPRDERVSTACFHLEGRASKWWRWLRDQYDQERRRLGWTAFEKEFLMQFGPSPIVNHHGQLAKLKQEGKVHHYIDEFRQLQTMVRGWTEEALIGTFVDGLKPWLAKEIKLKQPTRLQEVMRMAEVLEESTHMEKRHSKEVGSKFSKPLQTKTPWKGKEVEGGSSKPKPYEIKKLSREEVQERIKKGLCFKCGEKWSKEHACRSGKAYLMIEEEEDEESSQDESEQEENETKEEEEEAELSLNAMSGIQRPTSMRVMAWIGKFEVTLLVDSGSTHNFINANIVTKVGLKPSTIEPFDVKVANGDKLRCEGLVKEVKMNVQGVRIMADLHILSLVGLDVVLGNAWLKGIGKVVNDYEKMTMEFRIGSKKKLWTALTSKEVRSCEALMFEKLCKGGASCFAIILAKQETLLKIEKNEDGSKRDDMSLLPVEVQEVLKDHKGVLEVPTTLPPSRVFDHSIALENEGKPVNVPPYRYAYFQKEEIERQVEEMLKGGLIRPSNSPFSSPVLLVRKKDGTWRFCTDYRALNEATIKDRFPIPTVDEMLDELHGASIFSKLDLRAGYHQIRMKERDVHKTAFRTHNGHYEYLVMPFGLCNAPSTFQAAMNTIFKPLLRKFVLVFFDDILVYSKNIEDHKSQLKIVMKILEEHHFFIKASKCAFMEKELEYLGHFISGEGVKVDQRKIEAMVDWPLPNDVSALRGFLGLTGYYRRFVKNYGLIAKPLTSLLKKDNFAWNQGARNAFEELKRAMTTTPVLALPNFEKVFEVYTDASGDGIGAVLVQEKRPIAFISKALGPMKKAWSTYAREMLAVVHAVKVWRPYLLGRKFTIVTDQQALRHLLQQKIVTPEQQKFLVKLLGFEYDIVYQPGKENKVADALSRKEGSSTLWQVYEENDDSLMALSGAEWRIWDKIREATKLDARAIEIVELLEAQGDGVIGFKLKDDLIYYKNYVYVPNVPNLRREVLDHFHNSKEGGHSGWLRTYIRIKHFFYWEGLKKAVKTLVAECDVCQKSKYETRPPTGLLQPLPIPNLIWEDLSMDFIEGLPSSGGFEVIFVVVDRLSKYSHFISLTHPYSAKSVAKAFIDHVVKLHGFPKSIISDRDRVFMSSFWKELFELQGSKLKASSSYHPQTDGQTEVVNRTLEQYLRCFCHEEQKKWGEYLSWAEYWYNTSFHASIQRSPFEVVYGRAPPMLVNYEKGTAKNEEVEKELVTRDEILVKVKKELAKAQQRMRKYYDEGRRMVSFEVGDYVYLKLQPFGQRTLRKKLNLKLAKKYYGPFKVLERLGEVAYRLELPPSSKLHPVFHVTVLKKRIGDPSLIVDELPRFDDEGRMLLQPKEALNYRVVSRGTMRKSVWQVLIRWGKAPKEEATWEDYDDIRARFPQFILEGKDILKERGIVRPPRRVASRGAAQALTMNTGYPFQYGMRPPTPPTPPMATSSGTTERFEEDTPGCRETEAPCFSSRLDEQGEEDRPDLGETGDGTAETPPLDRMDGSDMIEEPKAGMEFDSFEELMSYYKIYAKKCGFGSMTQRSERDDEGNVRYVTLGCACGGKARNRTMNVAKPRPTGKTDCKARINALKVKGKMQLTTVHNTHNHGLSPQKSRFFRCNREVSETVKRIVAITSIRQDIYDLEQVVLEHFKTIFVECSIRTPDSLP</sequence>
<dbReference type="SUPFAM" id="SSF53098">
    <property type="entry name" value="Ribonuclease H-like"/>
    <property type="match status" value="1"/>
</dbReference>
<evidence type="ECO:0000256" key="16">
    <source>
        <dbReference type="ARBA" id="ARBA00023268"/>
    </source>
</evidence>
<evidence type="ECO:0000256" key="8">
    <source>
        <dbReference type="ARBA" id="ARBA00022801"/>
    </source>
</evidence>
<dbReference type="Gene3D" id="3.10.10.10">
    <property type="entry name" value="HIV Type 1 Reverse Transcriptase, subunit A, domain 1"/>
    <property type="match status" value="1"/>
</dbReference>
<dbReference type="GO" id="GO:0003677">
    <property type="term" value="F:DNA binding"/>
    <property type="evidence" value="ECO:0007669"/>
    <property type="project" value="UniProtKB-KW"/>
</dbReference>
<gene>
    <name evidence="22" type="primary">LOC108980833</name>
</gene>
<feature type="region of interest" description="Disordered" evidence="18">
    <location>
        <begin position="139"/>
        <end position="229"/>
    </location>
</feature>
<dbReference type="GeneID" id="108980833"/>
<feature type="coiled-coil region" evidence="17">
    <location>
        <begin position="40"/>
        <end position="78"/>
    </location>
</feature>
<dbReference type="Pfam" id="PF08284">
    <property type="entry name" value="RVP_2"/>
    <property type="match status" value="1"/>
</dbReference>
<dbReference type="InterPro" id="IPR012337">
    <property type="entry name" value="RNaseH-like_sf"/>
</dbReference>
<feature type="compositionally biased region" description="Basic and acidic residues" evidence="18">
    <location>
        <begin position="382"/>
        <end position="393"/>
    </location>
</feature>
<feature type="region of interest" description="Disordered" evidence="18">
    <location>
        <begin position="382"/>
        <end position="424"/>
    </location>
</feature>
<dbReference type="InterPro" id="IPR050951">
    <property type="entry name" value="Retrovirus_Pol_polyprotein"/>
</dbReference>
<dbReference type="InterPro" id="IPR005162">
    <property type="entry name" value="Retrotrans_gag_dom"/>
</dbReference>
<keyword evidence="12" id="KW-0695">RNA-directed DNA polymerase</keyword>
<dbReference type="Proteomes" id="UP000235220">
    <property type="component" value="Chromosome 2"/>
</dbReference>
<feature type="compositionally biased region" description="Basic and acidic residues" evidence="18">
    <location>
        <begin position="193"/>
        <end position="229"/>
    </location>
</feature>
<keyword evidence="4" id="KW-0540">Nuclease</keyword>
<dbReference type="InterPro" id="IPR056924">
    <property type="entry name" value="SH3_Tf2-1"/>
</dbReference>
<keyword evidence="21" id="KW-1185">Reference proteome</keyword>
<dbReference type="GO" id="GO:0003964">
    <property type="term" value="F:RNA-directed DNA polymerase activity"/>
    <property type="evidence" value="ECO:0007669"/>
    <property type="project" value="UniProtKB-KW"/>
</dbReference>
<dbReference type="KEGG" id="jre:108980833"/>
<dbReference type="Pfam" id="PF03101">
    <property type="entry name" value="FAR1"/>
    <property type="match status" value="1"/>
</dbReference>
<keyword evidence="15" id="KW-0233">DNA recombination</keyword>
<keyword evidence="17" id="KW-0175">Coiled coil</keyword>
<feature type="compositionally biased region" description="Basic and acidic residues" evidence="18">
    <location>
        <begin position="110"/>
        <end position="126"/>
    </location>
</feature>
<dbReference type="SUPFAM" id="SSF54160">
    <property type="entry name" value="Chromo domain-like"/>
    <property type="match status" value="1"/>
</dbReference>
<dbReference type="Gene3D" id="1.10.340.70">
    <property type="match status" value="1"/>
</dbReference>
<dbReference type="PROSITE" id="PS50878">
    <property type="entry name" value="RT_POL"/>
    <property type="match status" value="1"/>
</dbReference>
<dbReference type="GO" id="GO:0006508">
    <property type="term" value="P:proteolysis"/>
    <property type="evidence" value="ECO:0007669"/>
    <property type="project" value="UniProtKB-KW"/>
</dbReference>
<keyword evidence="7" id="KW-0255">Endonuclease</keyword>
<dbReference type="InterPro" id="IPR001584">
    <property type="entry name" value="Integrase_cat-core"/>
</dbReference>
<keyword evidence="10" id="KW-0694">RNA-binding</keyword>
<feature type="domain" description="Integrase catalytic" evidence="20">
    <location>
        <begin position="1268"/>
        <end position="1432"/>
    </location>
</feature>
<dbReference type="InterPro" id="IPR041577">
    <property type="entry name" value="RT_RNaseH_2"/>
</dbReference>
<accession>A0A6P9E638</accession>
<evidence type="ECO:0000313" key="22">
    <source>
        <dbReference type="RefSeq" id="XP_035543570.1"/>
    </source>
</evidence>
<dbReference type="InterPro" id="IPR043128">
    <property type="entry name" value="Rev_trsase/Diguanyl_cyclase"/>
</dbReference>
<feature type="region of interest" description="Disordered" evidence="18">
    <location>
        <begin position="107"/>
        <end position="126"/>
    </location>
</feature>
<dbReference type="Gene3D" id="3.30.70.270">
    <property type="match status" value="2"/>
</dbReference>
<dbReference type="InterPro" id="IPR041588">
    <property type="entry name" value="Integrase_H2C2"/>
</dbReference>
<dbReference type="Pfam" id="PF17921">
    <property type="entry name" value="Integrase_H2C2"/>
    <property type="match status" value="1"/>
</dbReference>
<keyword evidence="5" id="KW-0479">Metal-binding</keyword>
<dbReference type="GO" id="GO:0015074">
    <property type="term" value="P:DNA integration"/>
    <property type="evidence" value="ECO:0007669"/>
    <property type="project" value="UniProtKB-KW"/>
</dbReference>
<evidence type="ECO:0000256" key="17">
    <source>
        <dbReference type="SAM" id="Coils"/>
    </source>
</evidence>
<keyword evidence="2" id="KW-0808">Transferase</keyword>
<dbReference type="InParanoid" id="A0A6P9E638"/>
<dbReference type="GO" id="GO:0004190">
    <property type="term" value="F:aspartic-type endopeptidase activity"/>
    <property type="evidence" value="ECO:0007669"/>
    <property type="project" value="UniProtKB-KW"/>
</dbReference>
<proteinExistence type="predicted"/>
<dbReference type="FunFam" id="3.30.70.270:FF:000020">
    <property type="entry name" value="Transposon Tf2-6 polyprotein-like Protein"/>
    <property type="match status" value="1"/>
</dbReference>
<dbReference type="PANTHER" id="PTHR37984:SF5">
    <property type="entry name" value="PROTEIN NYNRIN-LIKE"/>
    <property type="match status" value="1"/>
</dbReference>
<dbReference type="PROSITE" id="PS00141">
    <property type="entry name" value="ASP_PROTEASE"/>
    <property type="match status" value="1"/>
</dbReference>
<evidence type="ECO:0000259" key="20">
    <source>
        <dbReference type="PROSITE" id="PS50994"/>
    </source>
</evidence>
<dbReference type="GO" id="GO:0006310">
    <property type="term" value="P:DNA recombination"/>
    <property type="evidence" value="ECO:0007669"/>
    <property type="project" value="UniProtKB-KW"/>
</dbReference>
<dbReference type="InterPro" id="IPR004330">
    <property type="entry name" value="FAR1_DNA_bnd_dom"/>
</dbReference>
<feature type="region of interest" description="Disordered" evidence="18">
    <location>
        <begin position="1664"/>
        <end position="1736"/>
    </location>
</feature>
<dbReference type="Pfam" id="PF24626">
    <property type="entry name" value="SH3_Tf2-1"/>
    <property type="match status" value="1"/>
</dbReference>
<evidence type="ECO:0000256" key="15">
    <source>
        <dbReference type="ARBA" id="ARBA00023172"/>
    </source>
</evidence>
<dbReference type="FunFam" id="3.10.20.370:FF:000001">
    <property type="entry name" value="Retrovirus-related Pol polyprotein from transposon 17.6-like protein"/>
    <property type="match status" value="1"/>
</dbReference>
<dbReference type="PANTHER" id="PTHR37984">
    <property type="entry name" value="PROTEIN CBG26694"/>
    <property type="match status" value="1"/>
</dbReference>
<dbReference type="Pfam" id="PF00078">
    <property type="entry name" value="RVT_1"/>
    <property type="match status" value="1"/>
</dbReference>
<dbReference type="FunFam" id="3.30.420.10:FF:000032">
    <property type="entry name" value="Retrovirus-related Pol polyprotein from transposon 297-like Protein"/>
    <property type="match status" value="1"/>
</dbReference>
<dbReference type="PROSITE" id="PS50994">
    <property type="entry name" value="INTEGRASE"/>
    <property type="match status" value="1"/>
</dbReference>
<dbReference type="CDD" id="cd01647">
    <property type="entry name" value="RT_LTR"/>
    <property type="match status" value="1"/>
</dbReference>
<dbReference type="OrthoDB" id="1933428at2759"/>
<keyword evidence="1" id="KW-0645">Protease</keyword>
<evidence type="ECO:0000256" key="7">
    <source>
        <dbReference type="ARBA" id="ARBA00022759"/>
    </source>
</evidence>
<keyword evidence="16" id="KW-0511">Multifunctional enzyme</keyword>
<evidence type="ECO:0000256" key="3">
    <source>
        <dbReference type="ARBA" id="ARBA00022695"/>
    </source>
</evidence>
<dbReference type="Pfam" id="PF03732">
    <property type="entry name" value="Retrotrans_gag"/>
    <property type="match status" value="1"/>
</dbReference>
<dbReference type="Gene3D" id="3.30.420.10">
    <property type="entry name" value="Ribonuclease H-like superfamily/Ribonuclease H"/>
    <property type="match status" value="1"/>
</dbReference>
<keyword evidence="14" id="KW-0238">DNA-binding</keyword>
<feature type="region of interest" description="Disordered" evidence="18">
    <location>
        <begin position="464"/>
        <end position="496"/>
    </location>
</feature>
<evidence type="ECO:0000256" key="10">
    <source>
        <dbReference type="ARBA" id="ARBA00022884"/>
    </source>
</evidence>
<evidence type="ECO:0000256" key="9">
    <source>
        <dbReference type="ARBA" id="ARBA00022842"/>
    </source>
</evidence>
<evidence type="ECO:0000256" key="4">
    <source>
        <dbReference type="ARBA" id="ARBA00022722"/>
    </source>
</evidence>
<evidence type="ECO:0000313" key="21">
    <source>
        <dbReference type="Proteomes" id="UP000235220"/>
    </source>
</evidence>
<dbReference type="GO" id="GO:0004519">
    <property type="term" value="F:endonuclease activity"/>
    <property type="evidence" value="ECO:0007669"/>
    <property type="project" value="UniProtKB-KW"/>
</dbReference>
<evidence type="ECO:0000256" key="13">
    <source>
        <dbReference type="ARBA" id="ARBA00022932"/>
    </source>
</evidence>
<dbReference type="InterPro" id="IPR000477">
    <property type="entry name" value="RT_dom"/>
</dbReference>
<evidence type="ECO:0000256" key="14">
    <source>
        <dbReference type="ARBA" id="ARBA00023125"/>
    </source>
</evidence>
<dbReference type="FunFam" id="3.10.10.10:FF:000007">
    <property type="entry name" value="Retrovirus-related Pol polyprotein from transposon 17.6-like Protein"/>
    <property type="match status" value="1"/>
</dbReference>
<dbReference type="SUPFAM" id="SSF56672">
    <property type="entry name" value="DNA/RNA polymerases"/>
    <property type="match status" value="1"/>
</dbReference>
<evidence type="ECO:0000256" key="18">
    <source>
        <dbReference type="SAM" id="MobiDB-lite"/>
    </source>
</evidence>
<protein>
    <submittedName>
        <fullName evidence="22">Uncharacterized protein LOC108980833</fullName>
    </submittedName>
</protein>
<dbReference type="InterPro" id="IPR043502">
    <property type="entry name" value="DNA/RNA_pol_sf"/>
</dbReference>
<dbReference type="InterPro" id="IPR001969">
    <property type="entry name" value="Aspartic_peptidase_AS"/>
</dbReference>
<evidence type="ECO:0000256" key="12">
    <source>
        <dbReference type="ARBA" id="ARBA00022918"/>
    </source>
</evidence>
<keyword evidence="8" id="KW-0378">Hydrolase</keyword>
<dbReference type="CDD" id="cd09274">
    <property type="entry name" value="RNase_HI_RT_Ty3"/>
    <property type="match status" value="1"/>
</dbReference>
<evidence type="ECO:0000259" key="19">
    <source>
        <dbReference type="PROSITE" id="PS50878"/>
    </source>
</evidence>
<dbReference type="Gene3D" id="2.40.70.10">
    <property type="entry name" value="Acid Proteases"/>
    <property type="match status" value="1"/>
</dbReference>
<dbReference type="InterPro" id="IPR021109">
    <property type="entry name" value="Peptidase_aspartic_dom_sf"/>
</dbReference>
<organism evidence="21 22">
    <name type="scientific">Juglans regia</name>
    <name type="common">English walnut</name>
    <dbReference type="NCBI Taxonomy" id="51240"/>
    <lineage>
        <taxon>Eukaryota</taxon>
        <taxon>Viridiplantae</taxon>
        <taxon>Streptophyta</taxon>
        <taxon>Embryophyta</taxon>
        <taxon>Tracheophyta</taxon>
        <taxon>Spermatophyta</taxon>
        <taxon>Magnoliopsida</taxon>
        <taxon>eudicotyledons</taxon>
        <taxon>Gunneridae</taxon>
        <taxon>Pentapetalae</taxon>
        <taxon>rosids</taxon>
        <taxon>fabids</taxon>
        <taxon>Fagales</taxon>
        <taxon>Juglandaceae</taxon>
        <taxon>Juglans</taxon>
    </lineage>
</organism>
<evidence type="ECO:0000256" key="5">
    <source>
        <dbReference type="ARBA" id="ARBA00022723"/>
    </source>
</evidence>
<keyword evidence="3" id="KW-0548">Nucleotidyltransferase</keyword>
<name>A0A6P9E638_JUGRE</name>
<dbReference type="GO" id="GO:0046872">
    <property type="term" value="F:metal ion binding"/>
    <property type="evidence" value="ECO:0007669"/>
    <property type="project" value="UniProtKB-KW"/>
</dbReference>
<feature type="compositionally biased region" description="Acidic residues" evidence="18">
    <location>
        <begin position="464"/>
        <end position="490"/>
    </location>
</feature>
<keyword evidence="13" id="KW-0239">DNA-directed DNA polymerase</keyword>
<feature type="domain" description="Reverse transcriptase" evidence="19">
    <location>
        <begin position="740"/>
        <end position="919"/>
    </location>
</feature>